<evidence type="ECO:0000256" key="4">
    <source>
        <dbReference type="ARBA" id="ARBA00022980"/>
    </source>
</evidence>
<sequence length="113" mass="11882">MPSDTTNPETAVSYAALILADEGLEVTPDKLQTLIKAAGVEIEPIWTAIFAKALEHKDVKQLLTSVQVSGPVVTGQVDLGEKVQQELDTEAVTDVCPDGDSDSGSDIGLGLFD</sequence>
<dbReference type="EMBL" id="MAVT02001405">
    <property type="protein sequence ID" value="POS71022.1"/>
    <property type="molecule type" value="Genomic_DNA"/>
</dbReference>
<dbReference type="Pfam" id="PF00428">
    <property type="entry name" value="Ribosomal_60s"/>
    <property type="match status" value="1"/>
</dbReference>
<dbReference type="CDD" id="cd05831">
    <property type="entry name" value="Ribosomal_P1"/>
    <property type="match status" value="1"/>
</dbReference>
<name>A0A2P5HLA4_DIAHE</name>
<dbReference type="Proteomes" id="UP000094444">
    <property type="component" value="Unassembled WGS sequence"/>
</dbReference>
<dbReference type="GO" id="GO:0022625">
    <property type="term" value="C:cytosolic large ribosomal subunit"/>
    <property type="evidence" value="ECO:0007669"/>
    <property type="project" value="TreeGrafter"/>
</dbReference>
<reference evidence="9" key="1">
    <citation type="submission" date="2017-09" db="EMBL/GenBank/DDBJ databases">
        <title>Polyketide synthases of a Diaporthe helianthi virulent isolate.</title>
        <authorList>
            <person name="Baroncelli R."/>
        </authorList>
    </citation>
    <scope>NUCLEOTIDE SEQUENCE [LARGE SCALE GENOMIC DNA]</scope>
    <source>
        <strain evidence="9">7/96</strain>
    </source>
</reference>
<feature type="region of interest" description="Disordered" evidence="8">
    <location>
        <begin position="93"/>
        <end position="113"/>
    </location>
</feature>
<evidence type="ECO:0000256" key="1">
    <source>
        <dbReference type="ARBA" id="ARBA00003362"/>
    </source>
</evidence>
<dbReference type="GO" id="GO:0002181">
    <property type="term" value="P:cytoplasmic translation"/>
    <property type="evidence" value="ECO:0007669"/>
    <property type="project" value="TreeGrafter"/>
</dbReference>
<dbReference type="Gene3D" id="1.10.10.1410">
    <property type="match status" value="1"/>
</dbReference>
<dbReference type="GO" id="GO:0030295">
    <property type="term" value="F:protein kinase activator activity"/>
    <property type="evidence" value="ECO:0007669"/>
    <property type="project" value="TreeGrafter"/>
</dbReference>
<protein>
    <recommendedName>
        <fullName evidence="6">Large ribosomal subunit protein P1</fullName>
    </recommendedName>
    <alternativeName>
        <fullName evidence="7">60S acidic ribosomal protein P1</fullName>
    </alternativeName>
</protein>
<evidence type="ECO:0000313" key="9">
    <source>
        <dbReference type="EMBL" id="POS71022.1"/>
    </source>
</evidence>
<evidence type="ECO:0000256" key="8">
    <source>
        <dbReference type="SAM" id="MobiDB-lite"/>
    </source>
</evidence>
<evidence type="ECO:0000256" key="6">
    <source>
        <dbReference type="ARBA" id="ARBA00041116"/>
    </source>
</evidence>
<evidence type="ECO:0000256" key="7">
    <source>
        <dbReference type="ARBA" id="ARBA00042918"/>
    </source>
</evidence>
<comment type="caution">
    <text evidence="9">The sequence shown here is derived from an EMBL/GenBank/DDBJ whole genome shotgun (WGS) entry which is preliminary data.</text>
</comment>
<gene>
    <name evidence="9" type="ORF">DHEL01_v210586</name>
</gene>
<dbReference type="AlphaFoldDB" id="A0A2P5HLA4"/>
<dbReference type="GO" id="GO:0003735">
    <property type="term" value="F:structural constituent of ribosome"/>
    <property type="evidence" value="ECO:0007669"/>
    <property type="project" value="TreeGrafter"/>
</dbReference>
<feature type="compositionally biased region" description="Acidic residues" evidence="8">
    <location>
        <begin position="93"/>
        <end position="103"/>
    </location>
</feature>
<feature type="compositionally biased region" description="Low complexity" evidence="8">
    <location>
        <begin position="104"/>
        <end position="113"/>
    </location>
</feature>
<dbReference type="PANTHER" id="PTHR45696">
    <property type="entry name" value="60S ACIDIC RIBOSOMAL PROTEIN P1"/>
    <property type="match status" value="1"/>
</dbReference>
<accession>A0A2P5HLA4</accession>
<keyword evidence="5" id="KW-0687">Ribonucleoprotein</keyword>
<dbReference type="PANTHER" id="PTHR45696:SF10">
    <property type="entry name" value="LARGE RIBOSOMAL SUBUNIT PROTEIN P1"/>
    <property type="match status" value="1"/>
</dbReference>
<comment type="similarity">
    <text evidence="2">Belongs to the eukaryotic ribosomal protein P1/P2 family.</text>
</comment>
<dbReference type="GO" id="GO:0043021">
    <property type="term" value="F:ribonucleoprotein complex binding"/>
    <property type="evidence" value="ECO:0007669"/>
    <property type="project" value="TreeGrafter"/>
</dbReference>
<evidence type="ECO:0000313" key="10">
    <source>
        <dbReference type="Proteomes" id="UP000094444"/>
    </source>
</evidence>
<comment type="function">
    <text evidence="1">Plays an important role in the elongation step of protein synthesis.</text>
</comment>
<proteinExistence type="inferred from homology"/>
<evidence type="ECO:0000256" key="3">
    <source>
        <dbReference type="ARBA" id="ARBA00011266"/>
    </source>
</evidence>
<dbReference type="OrthoDB" id="2194681at2759"/>
<keyword evidence="4 9" id="KW-0689">Ribosomal protein</keyword>
<organism evidence="9 10">
    <name type="scientific">Diaporthe helianthi</name>
    <dbReference type="NCBI Taxonomy" id="158607"/>
    <lineage>
        <taxon>Eukaryota</taxon>
        <taxon>Fungi</taxon>
        <taxon>Dikarya</taxon>
        <taxon>Ascomycota</taxon>
        <taxon>Pezizomycotina</taxon>
        <taxon>Sordariomycetes</taxon>
        <taxon>Sordariomycetidae</taxon>
        <taxon>Diaporthales</taxon>
        <taxon>Diaporthaceae</taxon>
        <taxon>Diaporthe</taxon>
    </lineage>
</organism>
<keyword evidence="10" id="KW-1185">Reference proteome</keyword>
<dbReference type="InParanoid" id="A0A2P5HLA4"/>
<dbReference type="FunCoup" id="A0A2P5HLA4">
    <property type="interactions" value="820"/>
</dbReference>
<dbReference type="InterPro" id="IPR038716">
    <property type="entry name" value="P1/P2_N_sf"/>
</dbReference>
<dbReference type="FunFam" id="1.10.10.1410:FF:000001">
    <property type="entry name" value="60S acidic ribosomal protein P1"/>
    <property type="match status" value="1"/>
</dbReference>
<evidence type="ECO:0000256" key="2">
    <source>
        <dbReference type="ARBA" id="ARBA00005436"/>
    </source>
</evidence>
<evidence type="ECO:0000256" key="5">
    <source>
        <dbReference type="ARBA" id="ARBA00023274"/>
    </source>
</evidence>
<comment type="subunit">
    <text evidence="3">P1 and P2 exist as dimers at the large ribosomal subunit.</text>
</comment>
<dbReference type="STRING" id="158607.A0A2P5HLA4"/>